<dbReference type="SUPFAM" id="SSF53098">
    <property type="entry name" value="Ribonuclease H-like"/>
    <property type="match status" value="1"/>
</dbReference>
<feature type="region of interest" description="Disordered" evidence="1">
    <location>
        <begin position="44"/>
        <end position="83"/>
    </location>
</feature>
<name>A7TT60_VANPO</name>
<organism evidence="3">
    <name type="scientific">Vanderwaltozyma polyspora (strain ATCC 22028 / DSM 70294 / BCRC 21397 / CBS 2163 / NBRC 10782 / NRRL Y-8283 / UCD 57-17)</name>
    <name type="common">Kluyveromyces polysporus</name>
    <dbReference type="NCBI Taxonomy" id="436907"/>
    <lineage>
        <taxon>Eukaryota</taxon>
        <taxon>Fungi</taxon>
        <taxon>Dikarya</taxon>
        <taxon>Ascomycota</taxon>
        <taxon>Saccharomycotina</taxon>
        <taxon>Saccharomycetes</taxon>
        <taxon>Saccharomycetales</taxon>
        <taxon>Saccharomycetaceae</taxon>
        <taxon>Vanderwaltozyma</taxon>
    </lineage>
</organism>
<dbReference type="eggNOG" id="KOG0017">
    <property type="taxonomic scope" value="Eukaryota"/>
</dbReference>
<evidence type="ECO:0000256" key="1">
    <source>
        <dbReference type="SAM" id="MobiDB-lite"/>
    </source>
</evidence>
<dbReference type="InterPro" id="IPR012337">
    <property type="entry name" value="RNaseH-like_sf"/>
</dbReference>
<dbReference type="GeneID" id="5542548"/>
<dbReference type="Proteomes" id="UP000000267">
    <property type="component" value="Unassembled WGS sequence"/>
</dbReference>
<reference evidence="2 3" key="1">
    <citation type="journal article" date="2007" name="Proc. Natl. Acad. Sci. U.S.A.">
        <title>Independent sorting-out of thousands of duplicated gene pairs in two yeast species descended from a whole-genome duplication.</title>
        <authorList>
            <person name="Scannell D.R."/>
            <person name="Frank A.C."/>
            <person name="Conant G.C."/>
            <person name="Byrne K.P."/>
            <person name="Woolfit M."/>
            <person name="Wolfe K.H."/>
        </authorList>
    </citation>
    <scope>NUCLEOTIDE SEQUENCE [LARGE SCALE GENOMIC DNA]</scope>
    <source>
        <strain evidence="3">ATCC 22028 / DSM 70294 / BCRC 21397 / CBS 2163 / NBRC 10782 / NRRL Y-8283 / UCD 57-17</strain>
    </source>
</reference>
<proteinExistence type="predicted"/>
<dbReference type="InterPro" id="IPR036397">
    <property type="entry name" value="RNaseH_sf"/>
</dbReference>
<accession>A7TT60</accession>
<dbReference type="Gene3D" id="3.30.420.10">
    <property type="entry name" value="Ribonuclease H-like superfamily/Ribonuclease H"/>
    <property type="match status" value="1"/>
</dbReference>
<dbReference type="InParanoid" id="A7TT60"/>
<dbReference type="GO" id="GO:0003676">
    <property type="term" value="F:nucleic acid binding"/>
    <property type="evidence" value="ECO:0007669"/>
    <property type="project" value="InterPro"/>
</dbReference>
<dbReference type="KEGG" id="vpo:Kpol_544p2"/>
<dbReference type="EMBL" id="DS480545">
    <property type="protein sequence ID" value="EDO14545.1"/>
    <property type="molecule type" value="Genomic_DNA"/>
</dbReference>
<evidence type="ECO:0000313" key="2">
    <source>
        <dbReference type="EMBL" id="EDO14545.1"/>
    </source>
</evidence>
<dbReference type="RefSeq" id="XP_001642403.1">
    <property type="nucleotide sequence ID" value="XM_001642353.1"/>
</dbReference>
<feature type="compositionally biased region" description="Polar residues" evidence="1">
    <location>
        <begin position="69"/>
        <end position="79"/>
    </location>
</feature>
<dbReference type="PhylomeDB" id="A7TT60"/>
<protein>
    <submittedName>
        <fullName evidence="2">Tkp3 protein</fullName>
    </submittedName>
</protein>
<keyword evidence="3" id="KW-1185">Reference proteome</keyword>
<dbReference type="HOGENOM" id="CLU_954957_0_0_1"/>
<dbReference type="AlphaFoldDB" id="A7TT60"/>
<gene>
    <name evidence="2" type="ORF">Kpol_544p2</name>
</gene>
<feature type="non-terminal residue" evidence="2">
    <location>
        <position position="1"/>
    </location>
</feature>
<sequence>KAPTTRSPIISIYGLDSQSTLNLEEWDKLAVDIDLNTIRLNTTISPNSDDTHINNGPPPLSDPHKDDLQTSTPQTNCEPNNDPDLIITNVHNLSWSQILEIQQILRENLPIPQIYQNIIHIFTWVNNNFYIFYHQQLHHILTDIDYIHKATLVHNRFHSCHRVLEQTMTQEKYWNPKHSILLLDIVRNCQHCEKYQRFIDLPVELPKMKVTPPLTRWHFDFAGPFPSSNDYQYFILAVDYTSNITVTKPIKSPDSRAVSFNINMVTFSPSINWRLTISSSAIEEAFWKLKNL</sequence>
<evidence type="ECO:0000313" key="3">
    <source>
        <dbReference type="Proteomes" id="UP000000267"/>
    </source>
</evidence>
<dbReference type="OrthoDB" id="10055717at2759"/>